<name>A0AB39KZH3_9MICC</name>
<organism evidence="2">
    <name type="scientific">Sinomonas puerhi</name>
    <dbReference type="NCBI Taxonomy" id="3238584"/>
    <lineage>
        <taxon>Bacteria</taxon>
        <taxon>Bacillati</taxon>
        <taxon>Actinomycetota</taxon>
        <taxon>Actinomycetes</taxon>
        <taxon>Micrococcales</taxon>
        <taxon>Micrococcaceae</taxon>
        <taxon>Sinomonas</taxon>
    </lineage>
</organism>
<accession>A0AB39KZH3</accession>
<dbReference type="RefSeq" id="WP_369044751.1">
    <property type="nucleotide sequence ID" value="NZ_CP163302.1"/>
</dbReference>
<evidence type="ECO:0000256" key="1">
    <source>
        <dbReference type="SAM" id="MobiDB-lite"/>
    </source>
</evidence>
<reference evidence="2" key="1">
    <citation type="submission" date="2024-07" db="EMBL/GenBank/DDBJ databases">
        <authorList>
            <person name="fu j."/>
        </authorList>
    </citation>
    <scope>NUCLEOTIDE SEQUENCE</scope>
    <source>
        <strain evidence="2">P10A9</strain>
    </source>
</reference>
<sequence>MDVVLIGISGAIALALAVWTVVREDASTARRGRHRGSLRTLTSASAVPRGPASA</sequence>
<dbReference type="AlphaFoldDB" id="A0AB39KZH3"/>
<evidence type="ECO:0008006" key="3">
    <source>
        <dbReference type="Google" id="ProtNLM"/>
    </source>
</evidence>
<proteinExistence type="predicted"/>
<dbReference type="EMBL" id="CP163302">
    <property type="protein sequence ID" value="XDP43888.1"/>
    <property type="molecule type" value="Genomic_DNA"/>
</dbReference>
<gene>
    <name evidence="2" type="ORF">AB5L97_11315</name>
</gene>
<dbReference type="KEGG" id="spue:AB5L97_11315"/>
<evidence type="ECO:0000313" key="2">
    <source>
        <dbReference type="EMBL" id="XDP43888.1"/>
    </source>
</evidence>
<feature type="region of interest" description="Disordered" evidence="1">
    <location>
        <begin position="29"/>
        <end position="54"/>
    </location>
</feature>
<protein>
    <recommendedName>
        <fullName evidence="3">Secreted protein with PEP-CTERM sorting signal</fullName>
    </recommendedName>
</protein>